<comment type="subcellular location">
    <subcellularLocation>
        <location evidence="1">Endomembrane system</location>
        <topology evidence="1">Multi-pass membrane protein</topology>
    </subcellularLocation>
</comment>
<dbReference type="KEGG" id="goe:100898439"/>
<evidence type="ECO:0000256" key="5">
    <source>
        <dbReference type="ARBA" id="ARBA00023136"/>
    </source>
</evidence>
<organism evidence="8 9">
    <name type="scientific">Galendromus occidentalis</name>
    <name type="common">western predatory mite</name>
    <dbReference type="NCBI Taxonomy" id="34638"/>
    <lineage>
        <taxon>Eukaryota</taxon>
        <taxon>Metazoa</taxon>
        <taxon>Ecdysozoa</taxon>
        <taxon>Arthropoda</taxon>
        <taxon>Chelicerata</taxon>
        <taxon>Arachnida</taxon>
        <taxon>Acari</taxon>
        <taxon>Parasitiformes</taxon>
        <taxon>Mesostigmata</taxon>
        <taxon>Gamasina</taxon>
        <taxon>Phytoseioidea</taxon>
        <taxon>Phytoseiidae</taxon>
        <taxon>Typhlodrominae</taxon>
        <taxon>Galendromus</taxon>
    </lineage>
</organism>
<feature type="transmembrane region" description="Helical" evidence="6">
    <location>
        <begin position="101"/>
        <end position="120"/>
    </location>
</feature>
<reference evidence="9" key="1">
    <citation type="submission" date="2025-08" db="UniProtKB">
        <authorList>
            <consortium name="RefSeq"/>
        </authorList>
    </citation>
    <scope>IDENTIFICATION</scope>
</reference>
<evidence type="ECO:0000256" key="3">
    <source>
        <dbReference type="ARBA" id="ARBA00022692"/>
    </source>
</evidence>
<keyword evidence="8" id="KW-1185">Reference proteome</keyword>
<dbReference type="RefSeq" id="XP_003736977.1">
    <property type="nucleotide sequence ID" value="XM_003736929.2"/>
</dbReference>
<evidence type="ECO:0000256" key="2">
    <source>
        <dbReference type="ARBA" id="ARBA00008924"/>
    </source>
</evidence>
<proteinExistence type="inferred from homology"/>
<dbReference type="GO" id="GO:0012505">
    <property type="term" value="C:endomembrane system"/>
    <property type="evidence" value="ECO:0007669"/>
    <property type="project" value="UniProtKB-SubCell"/>
</dbReference>
<keyword evidence="4 6" id="KW-1133">Transmembrane helix</keyword>
<dbReference type="GeneID" id="100898439"/>
<keyword evidence="5 6" id="KW-0472">Membrane</keyword>
<evidence type="ECO:0000313" key="9">
    <source>
        <dbReference type="RefSeq" id="XP_003736977.1"/>
    </source>
</evidence>
<evidence type="ECO:0000313" key="8">
    <source>
        <dbReference type="Proteomes" id="UP000694867"/>
    </source>
</evidence>
<dbReference type="InterPro" id="IPR031926">
    <property type="entry name" value="TMEM135_N"/>
</dbReference>
<comment type="similarity">
    <text evidence="2">Belongs to the TMEM135 family.</text>
</comment>
<feature type="transmembrane region" description="Helical" evidence="6">
    <location>
        <begin position="78"/>
        <end position="95"/>
    </location>
</feature>
<dbReference type="Pfam" id="PF15982">
    <property type="entry name" value="TMEM135_C_rich"/>
    <property type="match status" value="1"/>
</dbReference>
<keyword evidence="3 6" id="KW-0812">Transmembrane</keyword>
<name>A0AAJ6QLZ3_9ACAR</name>
<accession>A0AAJ6QLZ3</accession>
<dbReference type="Proteomes" id="UP000694867">
    <property type="component" value="Unplaced"/>
</dbReference>
<evidence type="ECO:0000256" key="4">
    <source>
        <dbReference type="ARBA" id="ARBA00022989"/>
    </source>
</evidence>
<protein>
    <submittedName>
        <fullName evidence="9">Transmembrane protein 135</fullName>
    </submittedName>
</protein>
<dbReference type="PANTHER" id="PTHR12459:SF15">
    <property type="entry name" value="TRANSMEMBRANE PROTEIN 135"/>
    <property type="match status" value="1"/>
</dbReference>
<feature type="domain" description="Transmembrane protein 135 N-terminal" evidence="7">
    <location>
        <begin position="13"/>
        <end position="143"/>
    </location>
</feature>
<dbReference type="InterPro" id="IPR026749">
    <property type="entry name" value="Tmem135"/>
</dbReference>
<sequence length="419" mass="46900">MTALSKLTSSLDYNCYEIAHPWTPSCTYAWSYLFLASLRESGKVYGALYLFAQLVLARKISIGAFVQTLQSAARSSVFLSYNAFFFLFFICMIRRSTPRLFLQQTVFVAGFLASFLSIFIERPNRRKMLSVYMLNIFSEVLFNFLSSRGFIPSVPGGDILLLAAGLAGHAYLLNESSGKDPISKALSFLIGKQEFHSAAPRACPHPNACAGYVTSGFVKPFLVGYLGRCALSAFAGNPVRLLKNPSQLLEIFLNRNNAKQGVSLGGMVASFRLIRCLLRKRKADDQLSRAAAMFVSASWMGVSRNRSLSLYVFWKAVEVYYLIGQSQKILPDVPFSRELIYALSCGFMLFSGVLEPHNLRSSYLRFLDKLTGEGVSRVNRHPVAVLGFDSTRSWPDYFPYDLDISKVSRGFLQRVVIWS</sequence>
<gene>
    <name evidence="9" type="primary">LOC100898439</name>
</gene>
<feature type="transmembrane region" description="Helical" evidence="6">
    <location>
        <begin position="44"/>
        <end position="66"/>
    </location>
</feature>
<evidence type="ECO:0000256" key="1">
    <source>
        <dbReference type="ARBA" id="ARBA00004127"/>
    </source>
</evidence>
<evidence type="ECO:0000256" key="6">
    <source>
        <dbReference type="SAM" id="Phobius"/>
    </source>
</evidence>
<dbReference type="PANTHER" id="PTHR12459">
    <property type="entry name" value="TRANSMEMBRANE PROTEIN 135-RELATED"/>
    <property type="match status" value="1"/>
</dbReference>
<evidence type="ECO:0000259" key="7">
    <source>
        <dbReference type="Pfam" id="PF15982"/>
    </source>
</evidence>
<dbReference type="AlphaFoldDB" id="A0AAJ6QLZ3"/>